<feature type="compositionally biased region" description="Low complexity" evidence="1">
    <location>
        <begin position="32"/>
        <end position="46"/>
    </location>
</feature>
<dbReference type="AlphaFoldDB" id="A0A6A5JWG4"/>
<keyword evidence="3" id="KW-1185">Reference proteome</keyword>
<dbReference type="EMBL" id="ML975657">
    <property type="protein sequence ID" value="KAF1828141.1"/>
    <property type="molecule type" value="Genomic_DNA"/>
</dbReference>
<accession>A0A6A5JWG4</accession>
<dbReference type="Proteomes" id="UP000800040">
    <property type="component" value="Unassembled WGS sequence"/>
</dbReference>
<organism evidence="2 3">
    <name type="scientific">Decorospora gaudefroyi</name>
    <dbReference type="NCBI Taxonomy" id="184978"/>
    <lineage>
        <taxon>Eukaryota</taxon>
        <taxon>Fungi</taxon>
        <taxon>Dikarya</taxon>
        <taxon>Ascomycota</taxon>
        <taxon>Pezizomycotina</taxon>
        <taxon>Dothideomycetes</taxon>
        <taxon>Pleosporomycetidae</taxon>
        <taxon>Pleosporales</taxon>
        <taxon>Pleosporineae</taxon>
        <taxon>Pleosporaceae</taxon>
        <taxon>Decorospora</taxon>
    </lineage>
</organism>
<feature type="region of interest" description="Disordered" evidence="1">
    <location>
        <begin position="27"/>
        <end position="61"/>
    </location>
</feature>
<evidence type="ECO:0000256" key="1">
    <source>
        <dbReference type="SAM" id="MobiDB-lite"/>
    </source>
</evidence>
<feature type="compositionally biased region" description="Basic residues" evidence="1">
    <location>
        <begin position="92"/>
        <end position="101"/>
    </location>
</feature>
<reference evidence="2" key="1">
    <citation type="submission" date="2020-01" db="EMBL/GenBank/DDBJ databases">
        <authorList>
            <consortium name="DOE Joint Genome Institute"/>
            <person name="Haridas S."/>
            <person name="Albert R."/>
            <person name="Binder M."/>
            <person name="Bloem J."/>
            <person name="Labutti K."/>
            <person name="Salamov A."/>
            <person name="Andreopoulos B."/>
            <person name="Baker S.E."/>
            <person name="Barry K."/>
            <person name="Bills G."/>
            <person name="Bluhm B.H."/>
            <person name="Cannon C."/>
            <person name="Castanera R."/>
            <person name="Culley D.E."/>
            <person name="Daum C."/>
            <person name="Ezra D."/>
            <person name="Gonzalez J.B."/>
            <person name="Henrissat B."/>
            <person name="Kuo A."/>
            <person name="Liang C."/>
            <person name="Lipzen A."/>
            <person name="Lutzoni F."/>
            <person name="Magnuson J."/>
            <person name="Mondo S."/>
            <person name="Nolan M."/>
            <person name="Ohm R."/>
            <person name="Pangilinan J."/>
            <person name="Park H.-J."/>
            <person name="Ramirez L."/>
            <person name="Alfaro M."/>
            <person name="Sun H."/>
            <person name="Tritt A."/>
            <person name="Yoshinaga Y."/>
            <person name="Zwiers L.-H."/>
            <person name="Turgeon B.G."/>
            <person name="Goodwin S.B."/>
            <person name="Spatafora J.W."/>
            <person name="Crous P.W."/>
            <person name="Grigoriev I.V."/>
        </authorList>
    </citation>
    <scope>NUCLEOTIDE SEQUENCE</scope>
    <source>
        <strain evidence="2">P77</strain>
    </source>
</reference>
<name>A0A6A5JWG4_9PLEO</name>
<protein>
    <submittedName>
        <fullName evidence="2">Uncharacterized protein</fullName>
    </submittedName>
</protein>
<proteinExistence type="predicted"/>
<feature type="region of interest" description="Disordered" evidence="1">
    <location>
        <begin position="91"/>
        <end position="113"/>
    </location>
</feature>
<evidence type="ECO:0000313" key="3">
    <source>
        <dbReference type="Proteomes" id="UP000800040"/>
    </source>
</evidence>
<evidence type="ECO:0000313" key="2">
    <source>
        <dbReference type="EMBL" id="KAF1828141.1"/>
    </source>
</evidence>
<gene>
    <name evidence="2" type="ORF">BDW02DRAFT_280594</name>
</gene>
<sequence>MSHLSRSQQPTGTPIAPVFHSALSRRLVQARAATPTPSSPASSSTATDDREDEHRSQVLPEGDFVLVGQRFEVDFEHVCLNSRRLTPARLGYKVKHKSVLKGRREGSPSSPPP</sequence>
<dbReference type="OrthoDB" id="10532996at2759"/>